<organism evidence="4 5">
    <name type="scientific">Oceanidesulfovibrio marinus</name>
    <dbReference type="NCBI Taxonomy" id="370038"/>
    <lineage>
        <taxon>Bacteria</taxon>
        <taxon>Pseudomonadati</taxon>
        <taxon>Thermodesulfobacteriota</taxon>
        <taxon>Desulfovibrionia</taxon>
        <taxon>Desulfovibrionales</taxon>
        <taxon>Desulfovibrionaceae</taxon>
        <taxon>Oceanidesulfovibrio</taxon>
    </lineage>
</organism>
<dbReference type="SUPFAM" id="SSF52980">
    <property type="entry name" value="Restriction endonuclease-like"/>
    <property type="match status" value="1"/>
</dbReference>
<dbReference type="PANTHER" id="PTHR34039:SF1">
    <property type="entry name" value="UPF0102 PROTEIN YRAN"/>
    <property type="match status" value="1"/>
</dbReference>
<dbReference type="Pfam" id="PF02021">
    <property type="entry name" value="UPF0102"/>
    <property type="match status" value="1"/>
</dbReference>
<dbReference type="RefSeq" id="WP_144233405.1">
    <property type="nucleotide sequence ID" value="NZ_CP039543.1"/>
</dbReference>
<dbReference type="CDD" id="cd20736">
    <property type="entry name" value="PoNe_Nuclease"/>
    <property type="match status" value="1"/>
</dbReference>
<dbReference type="InterPro" id="IPR011335">
    <property type="entry name" value="Restrct_endonuc-II-like"/>
</dbReference>
<gene>
    <name evidence="4" type="ORF">DQK91_00135</name>
    <name evidence="3" type="ORF">E8L03_09745</name>
</gene>
<comment type="similarity">
    <text evidence="1 2">Belongs to the UPF0102 family.</text>
</comment>
<dbReference type="AlphaFoldDB" id="A0A6P1ZPC3"/>
<evidence type="ECO:0000256" key="2">
    <source>
        <dbReference type="HAMAP-Rule" id="MF_00048"/>
    </source>
</evidence>
<accession>A0A6P1ZPC3</accession>
<evidence type="ECO:0000313" key="5">
    <source>
        <dbReference type="Proteomes" id="UP000434052"/>
    </source>
</evidence>
<dbReference type="HAMAP" id="MF_00048">
    <property type="entry name" value="UPF0102"/>
    <property type="match status" value="1"/>
</dbReference>
<dbReference type="EMBL" id="QMIF01000001">
    <property type="protein sequence ID" value="TVM36368.1"/>
    <property type="molecule type" value="Genomic_DNA"/>
</dbReference>
<dbReference type="PANTHER" id="PTHR34039">
    <property type="entry name" value="UPF0102 PROTEIN YRAN"/>
    <property type="match status" value="1"/>
</dbReference>
<dbReference type="EMBL" id="CP039543">
    <property type="protein sequence ID" value="QJT09202.1"/>
    <property type="molecule type" value="Genomic_DNA"/>
</dbReference>
<evidence type="ECO:0000313" key="3">
    <source>
        <dbReference type="EMBL" id="QJT09202.1"/>
    </source>
</evidence>
<reference evidence="4 5" key="1">
    <citation type="submission" date="2018-06" db="EMBL/GenBank/DDBJ databases">
        <title>Complete genome of Desulfovibrio marinus P48SEP.</title>
        <authorList>
            <person name="Crispim J.S."/>
            <person name="Vidigal P.M.P."/>
            <person name="Silva L.C.F."/>
            <person name="Araujo L.C."/>
            <person name="Laguardia C.N."/>
            <person name="Dias R.S."/>
            <person name="Sousa M.P."/>
            <person name="Paula S.O."/>
            <person name="Silva C."/>
        </authorList>
    </citation>
    <scope>NUCLEOTIDE SEQUENCE [LARGE SCALE GENOMIC DNA]</scope>
    <source>
        <strain evidence="4 5">P48SEP</strain>
    </source>
</reference>
<dbReference type="Proteomes" id="UP000503251">
    <property type="component" value="Chromosome"/>
</dbReference>
<sequence length="134" mass="14815">MPARHLKRGARGEEAAARHLAAKGYALKHRNWRHAQLELDIVCMDGPTLVFVEVKTRDAGGMATPADGLTHAKQERLCRAAAAYLSEHGLWETPCRFDLVAVTAAEDGFEVEHVPDAFQWSPSLRGGDASWQPW</sequence>
<dbReference type="NCBIfam" id="TIGR00252">
    <property type="entry name" value="YraN family protein"/>
    <property type="match status" value="1"/>
</dbReference>
<dbReference type="GO" id="GO:0003676">
    <property type="term" value="F:nucleic acid binding"/>
    <property type="evidence" value="ECO:0007669"/>
    <property type="project" value="InterPro"/>
</dbReference>
<evidence type="ECO:0000313" key="4">
    <source>
        <dbReference type="EMBL" id="TVM36368.1"/>
    </source>
</evidence>
<name>A0A6P1ZPC3_9BACT</name>
<keyword evidence="6" id="KW-1185">Reference proteome</keyword>
<dbReference type="Gene3D" id="3.40.1350.10">
    <property type="match status" value="1"/>
</dbReference>
<proteinExistence type="inferred from homology"/>
<evidence type="ECO:0000256" key="1">
    <source>
        <dbReference type="ARBA" id="ARBA00006738"/>
    </source>
</evidence>
<evidence type="ECO:0000313" key="6">
    <source>
        <dbReference type="Proteomes" id="UP000503251"/>
    </source>
</evidence>
<reference evidence="3 6" key="2">
    <citation type="submission" date="2019-04" db="EMBL/GenBank/DDBJ databases">
        <title>Isolation and culture of sulfate reducing bacteria from the cold seep of the South China Sea.</title>
        <authorList>
            <person name="Sun C."/>
            <person name="Liu R."/>
        </authorList>
    </citation>
    <scope>NUCLEOTIDE SEQUENCE [LARGE SCALE GENOMIC DNA]</scope>
    <source>
        <strain evidence="3 6">CS1</strain>
    </source>
</reference>
<dbReference type="NCBIfam" id="NF009154">
    <property type="entry name" value="PRK12497.3-3"/>
    <property type="match status" value="1"/>
</dbReference>
<protein>
    <recommendedName>
        <fullName evidence="2">UPF0102 protein DQK91_00135</fullName>
    </recommendedName>
</protein>
<dbReference type="InterPro" id="IPR003509">
    <property type="entry name" value="UPF0102_YraN-like"/>
</dbReference>
<dbReference type="OrthoDB" id="9794876at2"/>
<dbReference type="NCBIfam" id="NF009150">
    <property type="entry name" value="PRK12497.1-3"/>
    <property type="match status" value="1"/>
</dbReference>
<dbReference type="Proteomes" id="UP000434052">
    <property type="component" value="Unassembled WGS sequence"/>
</dbReference>
<dbReference type="InterPro" id="IPR011856">
    <property type="entry name" value="tRNA_endonuc-like_dom_sf"/>
</dbReference>